<reference evidence="3" key="1">
    <citation type="submission" date="2012-07" db="EMBL/GenBank/DDBJ databases">
        <title>Genome of the Chinese tree shrew, a rising model animal genetically related to primates.</title>
        <authorList>
            <person name="Zhang G."/>
            <person name="Fan Y."/>
            <person name="Yao Y."/>
            <person name="Huang Z."/>
        </authorList>
    </citation>
    <scope>NUCLEOTIDE SEQUENCE [LARGE SCALE GENOMIC DNA]</scope>
</reference>
<evidence type="ECO:0000313" key="3">
    <source>
        <dbReference type="Proteomes" id="UP000011518"/>
    </source>
</evidence>
<keyword evidence="3" id="KW-1185">Reference proteome</keyword>
<gene>
    <name evidence="2" type="ORF">TREES_T100020532</name>
</gene>
<dbReference type="EMBL" id="KB320634">
    <property type="protein sequence ID" value="ELW66938.1"/>
    <property type="molecule type" value="Genomic_DNA"/>
</dbReference>
<evidence type="ECO:0000256" key="1">
    <source>
        <dbReference type="SAM" id="MobiDB-lite"/>
    </source>
</evidence>
<sequence length="249" mass="27956">MQSKTGQCETELRKPAQKVTADEELEAMQDTRAEFLTTLTVKAETGVLLAVFPPTNTGNREMPAQHTECMRFELSDFRRAQDAERNVTVMLHCCAPQRYANYSIHSCLLSSGQHYHTWDRCRDTRRGATRPTKRGESLSSFRERYRQALRQEGSQFLPTTLTSPNPQEREPARTLKQASLVSLLSPRLTLESAGVRCCSTHTWSTVPGMRISLGTTQAGGGSEKSQVPWGLYAQSNHKVNQPLVLSRVE</sequence>
<dbReference type="Proteomes" id="UP000011518">
    <property type="component" value="Unassembled WGS sequence"/>
</dbReference>
<dbReference type="AlphaFoldDB" id="L9KW71"/>
<protein>
    <submittedName>
        <fullName evidence="2">Uncharacterized protein</fullName>
    </submittedName>
</protein>
<accession>L9KW71</accession>
<name>L9KW71_TUPCH</name>
<feature type="compositionally biased region" description="Polar residues" evidence="1">
    <location>
        <begin position="152"/>
        <end position="166"/>
    </location>
</feature>
<organism evidence="2 3">
    <name type="scientific">Tupaia chinensis</name>
    <name type="common">Chinese tree shrew</name>
    <name type="synonym">Tupaia belangeri chinensis</name>
    <dbReference type="NCBI Taxonomy" id="246437"/>
    <lineage>
        <taxon>Eukaryota</taxon>
        <taxon>Metazoa</taxon>
        <taxon>Chordata</taxon>
        <taxon>Craniata</taxon>
        <taxon>Vertebrata</taxon>
        <taxon>Euteleostomi</taxon>
        <taxon>Mammalia</taxon>
        <taxon>Eutheria</taxon>
        <taxon>Euarchontoglires</taxon>
        <taxon>Scandentia</taxon>
        <taxon>Tupaiidae</taxon>
        <taxon>Tupaia</taxon>
    </lineage>
</organism>
<reference evidence="3" key="2">
    <citation type="journal article" date="2013" name="Nat. Commun.">
        <title>Genome of the Chinese tree shrew.</title>
        <authorList>
            <person name="Fan Y."/>
            <person name="Huang Z.Y."/>
            <person name="Cao C.C."/>
            <person name="Chen C.S."/>
            <person name="Chen Y.X."/>
            <person name="Fan D.D."/>
            <person name="He J."/>
            <person name="Hou H.L."/>
            <person name="Hu L."/>
            <person name="Hu X.T."/>
            <person name="Jiang X.T."/>
            <person name="Lai R."/>
            <person name="Lang Y.S."/>
            <person name="Liang B."/>
            <person name="Liao S.G."/>
            <person name="Mu D."/>
            <person name="Ma Y.Y."/>
            <person name="Niu Y.Y."/>
            <person name="Sun X.Q."/>
            <person name="Xia J.Q."/>
            <person name="Xiao J."/>
            <person name="Xiong Z.Q."/>
            <person name="Xu L."/>
            <person name="Yang L."/>
            <person name="Zhang Y."/>
            <person name="Zhao W."/>
            <person name="Zhao X.D."/>
            <person name="Zheng Y.T."/>
            <person name="Zhou J.M."/>
            <person name="Zhu Y.B."/>
            <person name="Zhang G.J."/>
            <person name="Wang J."/>
            <person name="Yao Y.G."/>
        </authorList>
    </citation>
    <scope>NUCLEOTIDE SEQUENCE [LARGE SCALE GENOMIC DNA]</scope>
</reference>
<feature type="region of interest" description="Disordered" evidence="1">
    <location>
        <begin position="1"/>
        <end position="21"/>
    </location>
</feature>
<evidence type="ECO:0000313" key="2">
    <source>
        <dbReference type="EMBL" id="ELW66938.1"/>
    </source>
</evidence>
<feature type="region of interest" description="Disordered" evidence="1">
    <location>
        <begin position="152"/>
        <end position="171"/>
    </location>
</feature>
<proteinExistence type="predicted"/>
<dbReference type="InParanoid" id="L9KW71"/>